<dbReference type="EMBL" id="JAVDTF010000007">
    <property type="protein sequence ID" value="MDR6786590.1"/>
    <property type="molecule type" value="Genomic_DNA"/>
</dbReference>
<sequence length="1036" mass="114711">MRWLNILMLFIAFSGQTAVWGQTKVTVDIHQGNFEQLMDEIKKQTIYRFIYNQDKLPKGSINDLKVKKAEVIPLLDRLLENTGFGYTLLPNAMIAISANRKNMALTNKDATQDPKQLEEVVVTALNIPKEERQLGYSVSIIKGEELTRAREANFINALEGKIAGLNISTVSGGPSSSSRILLRGAASMNAAAPLFVLNGMPIDNSQRGSANEYGGADYGDGISNINPDDIQSLTILKGSAASALYGARAANGVILVTTKSGSRQSQPAIDYNMNFSVDKALNATDYQYYYGQGNQNKRPGDIETAILSGMLSWGERMDGQPVLQLNGKSYPYSPVKNNINRFYRLAPAWTNTISVSAGTAKAAMRLSASNMDYASVLPNSKLNRKTFNLNTSYDIVPGLSLNFNGNYIYELNKTRSYLSDGPMNANYGIQFLASSLPESVLAPGYNAQTGTETQWNNDEYKTNPYFAVNRQVDDDKRNRFISSLSAKYTFSPRLSILGSFGYDISNDNRLDVLPTGTAFTINQQGSLNGLNQTQIAEMNTELLLSSKNKLSAALALNVSAGLSLRKRDTESLTYMGAQFISPFLYLPSNLQSTNSRYFVYKLLTQSAFYTADLSWKQYLNISSTGRYDTYSTLSAGNRGIFVPGISASFLFSDLLKIPALNYAKLRLSYAATSGEPTLPYATQTYYTSNISVHGVPLGNFSRVLANLNLRPFSMTEYEAGLNAIFLNSRLGLDITWFRRITRNEITAIEQSVTTGFTSSYLNLGQTLNRGMELQLNGVPLKLRELKWTMAFNFTHIRNRLISIDGSSRYILTGKYRPLNANTAMATGYPVTQIMAYDYKRDPQGNVMIDNTGIPIRGDFKPMGSTLPEYYGGLTNTIQLKNFNLSFLLDFKFGNKVLSASENYSYVYGLNKATLEGRETGVVAKGVLENGLQNTINVPAYQYYPQLISNISALSVLNGSFIKFRQLSIGYTFIPRFTDLFRSVSIDLVSRNLFTLLKYTHNIDPESQFSPSLNYAGIEGSAIPSARTYGINLNFKI</sequence>
<reference evidence="1" key="1">
    <citation type="submission" date="2023-07" db="EMBL/GenBank/DDBJ databases">
        <title>Sorghum-associated microbial communities from plants grown in Nebraska, USA.</title>
        <authorList>
            <person name="Schachtman D."/>
        </authorList>
    </citation>
    <scope>NUCLEOTIDE SEQUENCE</scope>
    <source>
        <strain evidence="1">2697</strain>
    </source>
</reference>
<protein>
    <submittedName>
        <fullName evidence="1">TonB-linked SusC/RagA family outer membrane protein</fullName>
    </submittedName>
</protein>
<evidence type="ECO:0000313" key="2">
    <source>
        <dbReference type="Proteomes" id="UP001246858"/>
    </source>
</evidence>
<evidence type="ECO:0000313" key="1">
    <source>
        <dbReference type="EMBL" id="MDR6786590.1"/>
    </source>
</evidence>
<name>A0ACC6L579_9SPHI</name>
<dbReference type="Proteomes" id="UP001246858">
    <property type="component" value="Unassembled WGS sequence"/>
</dbReference>
<comment type="caution">
    <text evidence="1">The sequence shown here is derived from an EMBL/GenBank/DDBJ whole genome shotgun (WGS) entry which is preliminary data.</text>
</comment>
<proteinExistence type="predicted"/>
<accession>A0ACC6L579</accession>
<keyword evidence="2" id="KW-1185">Reference proteome</keyword>
<gene>
    <name evidence="1" type="ORF">J2X78_005185</name>
</gene>
<organism evidence="1 2">
    <name type="scientific">Pedobacter africanus</name>
    <dbReference type="NCBI Taxonomy" id="151894"/>
    <lineage>
        <taxon>Bacteria</taxon>
        <taxon>Pseudomonadati</taxon>
        <taxon>Bacteroidota</taxon>
        <taxon>Sphingobacteriia</taxon>
        <taxon>Sphingobacteriales</taxon>
        <taxon>Sphingobacteriaceae</taxon>
        <taxon>Pedobacter</taxon>
    </lineage>
</organism>